<proteinExistence type="predicted"/>
<sequence length="150" mass="17033">MRVQQISVPVLGCNSRGQRSCDPGTVEFDASRRDTSSDYTLKQYKAKQNCQRGMQSTKDEEAILQGSVLGPALFNIFISDLDEGVKSSLFKFSDDTKRWGDVGMLEGRNRLQSDLDRSWEKEVATVITIIKYKYILFYSNQGRTFFPIAP</sequence>
<accession>A0A7M4EUN0</accession>
<reference evidence="1" key="2">
    <citation type="submission" date="2025-09" db="UniProtKB">
        <authorList>
            <consortium name="Ensembl"/>
        </authorList>
    </citation>
    <scope>IDENTIFICATION</scope>
</reference>
<evidence type="ECO:0000313" key="1">
    <source>
        <dbReference type="Ensembl" id="ENSCPRP00005015240.1"/>
    </source>
</evidence>
<reference evidence="1" key="1">
    <citation type="submission" date="2025-08" db="UniProtKB">
        <authorList>
            <consortium name="Ensembl"/>
        </authorList>
    </citation>
    <scope>IDENTIFICATION</scope>
</reference>
<evidence type="ECO:0000313" key="2">
    <source>
        <dbReference type="Proteomes" id="UP000594220"/>
    </source>
</evidence>
<dbReference type="AlphaFoldDB" id="A0A7M4EUN0"/>
<dbReference type="Proteomes" id="UP000594220">
    <property type="component" value="Unplaced"/>
</dbReference>
<name>A0A7M4EUN0_CROPO</name>
<dbReference type="Ensembl" id="ENSCPRT00005017892.1">
    <property type="protein sequence ID" value="ENSCPRP00005015240.1"/>
    <property type="gene ID" value="ENSCPRG00005010700.1"/>
</dbReference>
<keyword evidence="2" id="KW-1185">Reference proteome</keyword>
<protein>
    <recommendedName>
        <fullName evidence="3">Reverse transcriptase domain-containing protein</fullName>
    </recommendedName>
</protein>
<organism evidence="1 2">
    <name type="scientific">Crocodylus porosus</name>
    <name type="common">Saltwater crocodile</name>
    <name type="synonym">Estuarine crocodile</name>
    <dbReference type="NCBI Taxonomy" id="8502"/>
    <lineage>
        <taxon>Eukaryota</taxon>
        <taxon>Metazoa</taxon>
        <taxon>Chordata</taxon>
        <taxon>Craniata</taxon>
        <taxon>Vertebrata</taxon>
        <taxon>Euteleostomi</taxon>
        <taxon>Archelosauria</taxon>
        <taxon>Archosauria</taxon>
        <taxon>Crocodylia</taxon>
        <taxon>Longirostres</taxon>
        <taxon>Crocodylidae</taxon>
        <taxon>Crocodylus</taxon>
    </lineage>
</organism>
<evidence type="ECO:0008006" key="3">
    <source>
        <dbReference type="Google" id="ProtNLM"/>
    </source>
</evidence>